<dbReference type="WBParaSite" id="jg18061">
    <property type="protein sequence ID" value="jg18061"/>
    <property type="gene ID" value="jg18061"/>
</dbReference>
<proteinExistence type="predicted"/>
<feature type="region of interest" description="Disordered" evidence="1">
    <location>
        <begin position="99"/>
        <end position="198"/>
    </location>
</feature>
<accession>A0A915DCS7</accession>
<evidence type="ECO:0000313" key="3">
    <source>
        <dbReference type="WBParaSite" id="jg18061"/>
    </source>
</evidence>
<feature type="compositionally biased region" description="Polar residues" evidence="1">
    <location>
        <begin position="100"/>
        <end position="112"/>
    </location>
</feature>
<sequence>MQKKSHQALLRVAMKQDLWKRAIKIAEERGVEEKWLDYLGLLVGEISRNDAKQVREIKKLIEEEKGKKIRNPVALDTAPTGLQETSPISKIVAVMPKSALSHNSSNASTSQRPRVEDLPSTSSSHSWQQKQLGKPNRLSSPKGIKRSSDRHNRNFQDFLQQHGKKKPPHSDNPPLFESSDADVVRPPKHKKKKRNRRS</sequence>
<feature type="compositionally biased region" description="Basic residues" evidence="1">
    <location>
        <begin position="186"/>
        <end position="198"/>
    </location>
</feature>
<name>A0A915DCS7_9BILA</name>
<organism evidence="2 3">
    <name type="scientific">Ditylenchus dipsaci</name>
    <dbReference type="NCBI Taxonomy" id="166011"/>
    <lineage>
        <taxon>Eukaryota</taxon>
        <taxon>Metazoa</taxon>
        <taxon>Ecdysozoa</taxon>
        <taxon>Nematoda</taxon>
        <taxon>Chromadorea</taxon>
        <taxon>Rhabditida</taxon>
        <taxon>Tylenchina</taxon>
        <taxon>Tylenchomorpha</taxon>
        <taxon>Sphaerularioidea</taxon>
        <taxon>Anguinidae</taxon>
        <taxon>Anguininae</taxon>
        <taxon>Ditylenchus</taxon>
    </lineage>
</organism>
<evidence type="ECO:0000313" key="2">
    <source>
        <dbReference type="Proteomes" id="UP000887574"/>
    </source>
</evidence>
<protein>
    <submittedName>
        <fullName evidence="3">Uncharacterized protein</fullName>
    </submittedName>
</protein>
<evidence type="ECO:0000256" key="1">
    <source>
        <dbReference type="SAM" id="MobiDB-lite"/>
    </source>
</evidence>
<feature type="compositionally biased region" description="Polar residues" evidence="1">
    <location>
        <begin position="119"/>
        <end position="131"/>
    </location>
</feature>
<dbReference type="AlphaFoldDB" id="A0A915DCS7"/>
<reference evidence="3" key="1">
    <citation type="submission" date="2022-11" db="UniProtKB">
        <authorList>
            <consortium name="WormBaseParasite"/>
        </authorList>
    </citation>
    <scope>IDENTIFICATION</scope>
</reference>
<keyword evidence="2" id="KW-1185">Reference proteome</keyword>
<dbReference type="Proteomes" id="UP000887574">
    <property type="component" value="Unplaced"/>
</dbReference>